<feature type="transmembrane region" description="Helical" evidence="2">
    <location>
        <begin position="20"/>
        <end position="43"/>
    </location>
</feature>
<gene>
    <name evidence="3" type="ORF">AWC35_12815</name>
</gene>
<name>A0A250B222_9GAMM</name>
<keyword evidence="2" id="KW-0812">Transmembrane</keyword>
<accession>A0A250B222</accession>
<evidence type="ECO:0008006" key="5">
    <source>
        <dbReference type="Google" id="ProtNLM"/>
    </source>
</evidence>
<dbReference type="Pfam" id="PF05137">
    <property type="entry name" value="PilN"/>
    <property type="match status" value="1"/>
</dbReference>
<evidence type="ECO:0000313" key="4">
    <source>
        <dbReference type="Proteomes" id="UP000217182"/>
    </source>
</evidence>
<reference evidence="3 4" key="1">
    <citation type="submission" date="2016-01" db="EMBL/GenBank/DDBJ databases">
        <authorList>
            <person name="Oliw E.H."/>
        </authorList>
    </citation>
    <scope>NUCLEOTIDE SEQUENCE [LARGE SCALE GENOMIC DNA]</scope>
    <source>
        <strain evidence="3 4">FRB97</strain>
    </source>
</reference>
<evidence type="ECO:0000256" key="1">
    <source>
        <dbReference type="SAM" id="Coils"/>
    </source>
</evidence>
<dbReference type="AlphaFoldDB" id="A0A250B222"/>
<keyword evidence="4" id="KW-1185">Reference proteome</keyword>
<dbReference type="RefSeq" id="WP_095846745.1">
    <property type="nucleotide sequence ID" value="NZ_CP014136.1"/>
</dbReference>
<dbReference type="OrthoDB" id="6561867at2"/>
<dbReference type="InterPro" id="IPR052534">
    <property type="entry name" value="Extracell_DNA_Util/SecSys_Comp"/>
</dbReference>
<keyword evidence="1" id="KW-0175">Coiled coil</keyword>
<dbReference type="InterPro" id="IPR007813">
    <property type="entry name" value="PilN"/>
</dbReference>
<dbReference type="PANTHER" id="PTHR40278:SF1">
    <property type="entry name" value="DNA UTILIZATION PROTEIN HOFN"/>
    <property type="match status" value="1"/>
</dbReference>
<protein>
    <recommendedName>
        <fullName evidence="5">Fimbrial assembly protein</fullName>
    </recommendedName>
</protein>
<sequence>MFRVNFLPWRARAQWQRYRFWRAVFAGQGVSALVAGIALFAFLHQQQVQQGKALALLAQHKSELVQRYQQVQQAMSRLAQQAARAAQLARNGEQNRRYLQLLQHCSTLAPTPLWLVALEGSPQGLVLRGMSHRYLAIAQFGHKLAALSLLQQQRLEEVVQRDDGPLSFTLKAQWSGNG</sequence>
<dbReference type="Proteomes" id="UP000217182">
    <property type="component" value="Chromosome"/>
</dbReference>
<dbReference type="PANTHER" id="PTHR40278">
    <property type="entry name" value="DNA UTILIZATION PROTEIN HOFN"/>
    <property type="match status" value="1"/>
</dbReference>
<proteinExistence type="predicted"/>
<dbReference type="KEGG" id="gqu:AWC35_12815"/>
<keyword evidence="2" id="KW-1133">Transmembrane helix</keyword>
<keyword evidence="2" id="KW-0472">Membrane</keyword>
<evidence type="ECO:0000256" key="2">
    <source>
        <dbReference type="SAM" id="Phobius"/>
    </source>
</evidence>
<organism evidence="3 4">
    <name type="scientific">Gibbsiella quercinecans</name>
    <dbReference type="NCBI Taxonomy" id="929813"/>
    <lineage>
        <taxon>Bacteria</taxon>
        <taxon>Pseudomonadati</taxon>
        <taxon>Pseudomonadota</taxon>
        <taxon>Gammaproteobacteria</taxon>
        <taxon>Enterobacterales</taxon>
        <taxon>Yersiniaceae</taxon>
        <taxon>Gibbsiella</taxon>
    </lineage>
</organism>
<evidence type="ECO:0000313" key="3">
    <source>
        <dbReference type="EMBL" id="ATA20141.1"/>
    </source>
</evidence>
<dbReference type="EMBL" id="CP014136">
    <property type="protein sequence ID" value="ATA20141.1"/>
    <property type="molecule type" value="Genomic_DNA"/>
</dbReference>
<feature type="coiled-coil region" evidence="1">
    <location>
        <begin position="61"/>
        <end position="91"/>
    </location>
</feature>